<comment type="subunit">
    <text evidence="6">Homodimer.</text>
</comment>
<dbReference type="KEGG" id="parq:DSM112329_01872"/>
<comment type="catalytic activity">
    <reaction evidence="5">
        <text>N,N-dimethyl-1,4-phenylenediamine + anthranilate + 2 NAD(+) = 2-(4-dimethylaminophenyl)diazenylbenzoate + 2 NADH + 2 H(+)</text>
        <dbReference type="Rhea" id="RHEA:55872"/>
        <dbReference type="ChEBI" id="CHEBI:15378"/>
        <dbReference type="ChEBI" id="CHEBI:15783"/>
        <dbReference type="ChEBI" id="CHEBI:16567"/>
        <dbReference type="ChEBI" id="CHEBI:57540"/>
        <dbReference type="ChEBI" id="CHEBI:57945"/>
        <dbReference type="ChEBI" id="CHEBI:71579"/>
        <dbReference type="EC" id="1.7.1.17"/>
    </reaction>
    <physiologicalReaction direction="right-to-left" evidence="5">
        <dbReference type="Rhea" id="RHEA:55874"/>
    </physiologicalReaction>
</comment>
<name>A0AAU7ATT3_9ACTN</name>
<evidence type="ECO:0000256" key="5">
    <source>
        <dbReference type="ARBA" id="ARBA00048542"/>
    </source>
</evidence>
<dbReference type="GO" id="GO:0009055">
    <property type="term" value="F:electron transfer activity"/>
    <property type="evidence" value="ECO:0007669"/>
    <property type="project" value="UniProtKB-UniRule"/>
</dbReference>
<comment type="catalytic activity">
    <reaction evidence="6">
        <text>2 a quinone + NADH + H(+) = 2 a 1,4-benzosemiquinone + NAD(+)</text>
        <dbReference type="Rhea" id="RHEA:65952"/>
        <dbReference type="ChEBI" id="CHEBI:15378"/>
        <dbReference type="ChEBI" id="CHEBI:57540"/>
        <dbReference type="ChEBI" id="CHEBI:57945"/>
        <dbReference type="ChEBI" id="CHEBI:132124"/>
        <dbReference type="ChEBI" id="CHEBI:134225"/>
    </reaction>
</comment>
<dbReference type="GO" id="GO:0010181">
    <property type="term" value="F:FMN binding"/>
    <property type="evidence" value="ECO:0007669"/>
    <property type="project" value="UniProtKB-UniRule"/>
</dbReference>
<evidence type="ECO:0000256" key="4">
    <source>
        <dbReference type="ARBA" id="ARBA00023027"/>
    </source>
</evidence>
<evidence type="ECO:0000256" key="1">
    <source>
        <dbReference type="ARBA" id="ARBA00022630"/>
    </source>
</evidence>
<feature type="domain" description="Flavodoxin-like fold" evidence="7">
    <location>
        <begin position="4"/>
        <end position="171"/>
    </location>
</feature>
<feature type="binding site" evidence="6">
    <location>
        <begin position="139"/>
        <end position="142"/>
    </location>
    <ligand>
        <name>FMN</name>
        <dbReference type="ChEBI" id="CHEBI:58210"/>
    </ligand>
</feature>
<comment type="function">
    <text evidence="6">Also exhibits azoreductase activity. Catalyzes the reductive cleavage of the azo bond in aromatic azo compounds to the corresponding amines.</text>
</comment>
<feature type="binding site" evidence="6">
    <location>
        <position position="11"/>
    </location>
    <ligand>
        <name>FMN</name>
        <dbReference type="ChEBI" id="CHEBI:58210"/>
    </ligand>
</feature>
<accession>A0AAU7ATT3</accession>
<comment type="cofactor">
    <cofactor evidence="6">
        <name>FMN</name>
        <dbReference type="ChEBI" id="CHEBI:58210"/>
    </cofactor>
    <text evidence="6">Binds 1 FMN per subunit.</text>
</comment>
<dbReference type="RefSeq" id="WP_354701553.1">
    <property type="nucleotide sequence ID" value="NZ_CP114014.1"/>
</dbReference>
<dbReference type="InterPro" id="IPR050104">
    <property type="entry name" value="FMN-dep_NADH:Q_OxRdtase_AzoR1"/>
</dbReference>
<evidence type="ECO:0000256" key="6">
    <source>
        <dbReference type="HAMAP-Rule" id="MF_01216"/>
    </source>
</evidence>
<dbReference type="Pfam" id="PF02525">
    <property type="entry name" value="Flavodoxin_2"/>
    <property type="match status" value="1"/>
</dbReference>
<feature type="binding site" evidence="6">
    <location>
        <begin position="17"/>
        <end position="19"/>
    </location>
    <ligand>
        <name>FMN</name>
        <dbReference type="ChEBI" id="CHEBI:58210"/>
    </ligand>
</feature>
<dbReference type="InterPro" id="IPR003680">
    <property type="entry name" value="Flavodoxin_fold"/>
</dbReference>
<keyword evidence="4 6" id="KW-0520">NAD</keyword>
<dbReference type="AlphaFoldDB" id="A0AAU7ATT3"/>
<dbReference type="PANTHER" id="PTHR43741:SF4">
    <property type="entry name" value="FMN-DEPENDENT NADH:QUINONE OXIDOREDUCTASE"/>
    <property type="match status" value="1"/>
</dbReference>
<dbReference type="EMBL" id="CP114014">
    <property type="protein sequence ID" value="XAY05031.1"/>
    <property type="molecule type" value="Genomic_DNA"/>
</dbReference>
<comment type="caution">
    <text evidence="6">Lacks conserved residue(s) required for the propagation of feature annotation.</text>
</comment>
<keyword evidence="1 6" id="KW-0285">Flavoprotein</keyword>
<evidence type="ECO:0000256" key="2">
    <source>
        <dbReference type="ARBA" id="ARBA00022643"/>
    </source>
</evidence>
<gene>
    <name evidence="6 8" type="primary">azoR</name>
    <name evidence="8" type="ORF">DSM112329_01872</name>
</gene>
<evidence type="ECO:0000259" key="7">
    <source>
        <dbReference type="Pfam" id="PF02525"/>
    </source>
</evidence>
<dbReference type="Gene3D" id="3.40.50.360">
    <property type="match status" value="1"/>
</dbReference>
<organism evidence="8">
    <name type="scientific">Paraconexibacter sp. AEG42_29</name>
    <dbReference type="NCBI Taxonomy" id="2997339"/>
    <lineage>
        <taxon>Bacteria</taxon>
        <taxon>Bacillati</taxon>
        <taxon>Actinomycetota</taxon>
        <taxon>Thermoleophilia</taxon>
        <taxon>Solirubrobacterales</taxon>
        <taxon>Paraconexibacteraceae</taxon>
        <taxon>Paraconexibacter</taxon>
    </lineage>
</organism>
<comment type="similarity">
    <text evidence="6">Belongs to the azoreductase type 1 family.</text>
</comment>
<dbReference type="GO" id="GO:0016655">
    <property type="term" value="F:oxidoreductase activity, acting on NAD(P)H, quinone or similar compound as acceptor"/>
    <property type="evidence" value="ECO:0007669"/>
    <property type="project" value="InterPro"/>
</dbReference>
<sequence>MSDHLLHIDSSIQGESSVSRALTARAAAVWRAAHPGGTVTHRDFGADPLPHLDSAGGLARMLPPEQHTPAQAASWAHTLGAVSDVQQATTIILGLPLYNYGPPSSIKAWVDHLIAPGLSLDPATVEGRLGGRDLVVLVSRGGGYGAGTPKHGWDHAEPWLPHGLSLTGLEPRFIAAELTLANTVPAMAELRPLAAESLAAAERQIDALWATVAAA</sequence>
<dbReference type="EC" id="1.6.5.-" evidence="6"/>
<proteinExistence type="inferred from homology"/>
<dbReference type="InterPro" id="IPR023048">
    <property type="entry name" value="NADH:quinone_OxRdtase_FMN_depd"/>
</dbReference>
<keyword evidence="2 6" id="KW-0288">FMN</keyword>
<keyword evidence="3 6" id="KW-0560">Oxidoreductase</keyword>
<evidence type="ECO:0000256" key="3">
    <source>
        <dbReference type="ARBA" id="ARBA00023002"/>
    </source>
</evidence>
<reference evidence="8" key="1">
    <citation type="submission" date="2022-12" db="EMBL/GenBank/DDBJ databases">
        <title>Paraconexibacter alkalitolerans sp. nov. and Baekduia alba sp. nov., isolated from soil and emended description of the genera Paraconexibacter (Chun et al., 2020) and Baekduia (An et al., 2020).</title>
        <authorList>
            <person name="Vieira S."/>
            <person name="Huber K.J."/>
            <person name="Geppert A."/>
            <person name="Wolf J."/>
            <person name="Neumann-Schaal M."/>
            <person name="Muesken M."/>
            <person name="Overmann J."/>
        </authorList>
    </citation>
    <scope>NUCLEOTIDE SEQUENCE</scope>
    <source>
        <strain evidence="8">AEG42_29</strain>
    </source>
</reference>
<dbReference type="PANTHER" id="PTHR43741">
    <property type="entry name" value="FMN-DEPENDENT NADH-AZOREDUCTASE 1"/>
    <property type="match status" value="1"/>
</dbReference>
<comment type="function">
    <text evidence="6">Quinone reductase that provides resistance to thiol-specific stress caused by electrophilic quinones.</text>
</comment>
<dbReference type="HAMAP" id="MF_01216">
    <property type="entry name" value="Azoreductase_type1"/>
    <property type="match status" value="1"/>
</dbReference>
<protein>
    <recommendedName>
        <fullName evidence="6">FMN dependent NADH:quinone oxidoreductase</fullName>
        <ecNumber evidence="6">1.6.5.-</ecNumber>
    </recommendedName>
    <alternativeName>
        <fullName evidence="6">Azo-dye reductase</fullName>
    </alternativeName>
    <alternativeName>
        <fullName evidence="6">FMN-dependent NADH-azo compound oxidoreductase</fullName>
    </alternativeName>
    <alternativeName>
        <fullName evidence="6">FMN-dependent NADH-azoreductase</fullName>
        <ecNumber evidence="6">1.7.1.17</ecNumber>
    </alternativeName>
</protein>
<dbReference type="SUPFAM" id="SSF52218">
    <property type="entry name" value="Flavoproteins"/>
    <property type="match status" value="1"/>
</dbReference>
<dbReference type="GO" id="GO:0016652">
    <property type="term" value="F:oxidoreductase activity, acting on NAD(P)H as acceptor"/>
    <property type="evidence" value="ECO:0007669"/>
    <property type="project" value="UniProtKB-UniRule"/>
</dbReference>
<evidence type="ECO:0000313" key="8">
    <source>
        <dbReference type="EMBL" id="XAY05031.1"/>
    </source>
</evidence>
<dbReference type="EC" id="1.7.1.17" evidence="6"/>
<dbReference type="InterPro" id="IPR029039">
    <property type="entry name" value="Flavoprotein-like_sf"/>
</dbReference>